<dbReference type="PANTHER" id="PTHR43776">
    <property type="entry name" value="TRANSPORT ATP-BINDING PROTEIN"/>
    <property type="match status" value="1"/>
</dbReference>
<keyword evidence="2" id="KW-0813">Transport</keyword>
<dbReference type="InterPro" id="IPR003439">
    <property type="entry name" value="ABC_transporter-like_ATP-bd"/>
</dbReference>
<organism evidence="6">
    <name type="scientific">marine metagenome</name>
    <dbReference type="NCBI Taxonomy" id="408172"/>
    <lineage>
        <taxon>unclassified sequences</taxon>
        <taxon>metagenomes</taxon>
        <taxon>ecological metagenomes</taxon>
    </lineage>
</organism>
<evidence type="ECO:0000313" key="6">
    <source>
        <dbReference type="EMBL" id="SVB05888.1"/>
    </source>
</evidence>
<protein>
    <recommendedName>
        <fullName evidence="5">ABC transporter domain-containing protein</fullName>
    </recommendedName>
</protein>
<dbReference type="InterPro" id="IPR027417">
    <property type="entry name" value="P-loop_NTPase"/>
</dbReference>
<evidence type="ECO:0000256" key="3">
    <source>
        <dbReference type="ARBA" id="ARBA00022741"/>
    </source>
</evidence>
<comment type="similarity">
    <text evidence="1">Belongs to the ABC transporter superfamily.</text>
</comment>
<name>A0A382AWR4_9ZZZZ</name>
<evidence type="ECO:0000256" key="2">
    <source>
        <dbReference type="ARBA" id="ARBA00022448"/>
    </source>
</evidence>
<dbReference type="InterPro" id="IPR050319">
    <property type="entry name" value="ABC_transp_ATP-bind"/>
</dbReference>
<dbReference type="GO" id="GO:0016887">
    <property type="term" value="F:ATP hydrolysis activity"/>
    <property type="evidence" value="ECO:0007669"/>
    <property type="project" value="InterPro"/>
</dbReference>
<reference evidence="6" key="1">
    <citation type="submission" date="2018-05" db="EMBL/GenBank/DDBJ databases">
        <authorList>
            <person name="Lanie J.A."/>
            <person name="Ng W.-L."/>
            <person name="Kazmierczak K.M."/>
            <person name="Andrzejewski T.M."/>
            <person name="Davidsen T.M."/>
            <person name="Wayne K.J."/>
            <person name="Tettelin H."/>
            <person name="Glass J.I."/>
            <person name="Rusch D."/>
            <person name="Podicherti R."/>
            <person name="Tsui H.-C.T."/>
            <person name="Winkler M.E."/>
        </authorList>
    </citation>
    <scope>NUCLEOTIDE SEQUENCE</scope>
</reference>
<dbReference type="FunFam" id="3.40.50.300:FF:000016">
    <property type="entry name" value="Oligopeptide ABC transporter ATP-binding component"/>
    <property type="match status" value="1"/>
</dbReference>
<dbReference type="SMART" id="SM00382">
    <property type="entry name" value="AAA"/>
    <property type="match status" value="1"/>
</dbReference>
<keyword evidence="3" id="KW-0547">Nucleotide-binding</keyword>
<keyword evidence="4" id="KW-0067">ATP-binding</keyword>
<sequence length="252" mass="27911">MPRENLFDKAHTVEAVHKVSFRIRPGQSLGLVGESGCGKSTLARLVTGLENPTSGSIHITGFDIHQISKNALRKLRTDFQIVFQDPFGSLDPRHTIGRIVAEPLRTLEQASPLEAQRRVVSVMEDVGLKATDTQKYPHEFSGGQRQRIAIARALITRPKLVVADEPVSALDVSVQAQILNLLNDLREEYELSYLLISHDLAVVEYVCDDVAVMHNGVFVEYGSTSELFRDPKHDYTKSLLDAVLPLPGKYAG</sequence>
<evidence type="ECO:0000256" key="1">
    <source>
        <dbReference type="ARBA" id="ARBA00005417"/>
    </source>
</evidence>
<dbReference type="GO" id="GO:0005524">
    <property type="term" value="F:ATP binding"/>
    <property type="evidence" value="ECO:0007669"/>
    <property type="project" value="UniProtKB-KW"/>
</dbReference>
<dbReference type="InterPro" id="IPR017871">
    <property type="entry name" value="ABC_transporter-like_CS"/>
</dbReference>
<accession>A0A382AWR4</accession>
<dbReference type="PANTHER" id="PTHR43776:SF7">
    <property type="entry name" value="D,D-DIPEPTIDE TRANSPORT ATP-BINDING PROTEIN DDPF-RELATED"/>
    <property type="match status" value="1"/>
</dbReference>
<dbReference type="Gene3D" id="3.40.50.300">
    <property type="entry name" value="P-loop containing nucleotide triphosphate hydrolases"/>
    <property type="match status" value="1"/>
</dbReference>
<dbReference type="Pfam" id="PF00005">
    <property type="entry name" value="ABC_tran"/>
    <property type="match status" value="1"/>
</dbReference>
<proteinExistence type="inferred from homology"/>
<dbReference type="PROSITE" id="PS50893">
    <property type="entry name" value="ABC_TRANSPORTER_2"/>
    <property type="match status" value="1"/>
</dbReference>
<dbReference type="CDD" id="cd03257">
    <property type="entry name" value="ABC_NikE_OppD_transporters"/>
    <property type="match status" value="1"/>
</dbReference>
<dbReference type="EMBL" id="UINC01027142">
    <property type="protein sequence ID" value="SVB05888.1"/>
    <property type="molecule type" value="Genomic_DNA"/>
</dbReference>
<evidence type="ECO:0000259" key="5">
    <source>
        <dbReference type="PROSITE" id="PS50893"/>
    </source>
</evidence>
<dbReference type="GO" id="GO:0055085">
    <property type="term" value="P:transmembrane transport"/>
    <property type="evidence" value="ECO:0007669"/>
    <property type="project" value="UniProtKB-ARBA"/>
</dbReference>
<dbReference type="PROSITE" id="PS00211">
    <property type="entry name" value="ABC_TRANSPORTER_1"/>
    <property type="match status" value="1"/>
</dbReference>
<gene>
    <name evidence="6" type="ORF">METZ01_LOCUS158742</name>
</gene>
<feature type="domain" description="ABC transporter" evidence="5">
    <location>
        <begin position="1"/>
        <end position="240"/>
    </location>
</feature>
<dbReference type="AlphaFoldDB" id="A0A382AWR4"/>
<dbReference type="SUPFAM" id="SSF52540">
    <property type="entry name" value="P-loop containing nucleoside triphosphate hydrolases"/>
    <property type="match status" value="1"/>
</dbReference>
<dbReference type="InterPro" id="IPR003593">
    <property type="entry name" value="AAA+_ATPase"/>
</dbReference>
<evidence type="ECO:0000256" key="4">
    <source>
        <dbReference type="ARBA" id="ARBA00022840"/>
    </source>
</evidence>